<dbReference type="EC" id="2.7.13.3" evidence="2"/>
<dbReference type="CDD" id="cd00075">
    <property type="entry name" value="HATPase"/>
    <property type="match status" value="1"/>
</dbReference>
<dbReference type="RefSeq" id="WP_256260670.1">
    <property type="nucleotide sequence ID" value="NZ_QJJY01000009.1"/>
</dbReference>
<dbReference type="InterPro" id="IPR003594">
    <property type="entry name" value="HATPase_dom"/>
</dbReference>
<dbReference type="EMBL" id="QJJY01000009">
    <property type="protein sequence ID" value="PXX33849.1"/>
    <property type="molecule type" value="Genomic_DNA"/>
</dbReference>
<dbReference type="InterPro" id="IPR036097">
    <property type="entry name" value="HisK_dim/P_sf"/>
</dbReference>
<dbReference type="PRINTS" id="PR00344">
    <property type="entry name" value="BCTRLSENSOR"/>
</dbReference>
<feature type="transmembrane region" description="Helical" evidence="4">
    <location>
        <begin position="77"/>
        <end position="94"/>
    </location>
</feature>
<evidence type="ECO:0000259" key="5">
    <source>
        <dbReference type="PROSITE" id="PS50109"/>
    </source>
</evidence>
<sequence length="456" mass="51370">MGLKAYQKHKFGERSSMHVQRRSNSLQRSIHKAFEPALRNMQYVEGRLRPFAIVAIIGFPLYYYIWHEVFPQRYENLSLRLIGSILFLPVLFHHRWPAVVRGFLPYYWYAIILYALPFFFTFMLLKNDGSQVWVESSLIAAFVAVLLLDWLMLLLSFVAGVGLAVVAYCLTTTPVHLDTPYFSHLAILAFAILIGAVANYDTARIRFEQERAMVATAGSVAHELRTPLLAIRAGAAGLSRFLPQLLASYDLAQRSGLHIPKIRFAHLSSMHGVLERIEQEALLSNSVIDMLLVNARFTGGFNQGAERCSIARCVETTLHRYPFRGVERDQIRCDLADDFEFHGSETLIVHVLFNLIKNALRSLSGIDNGNISIRLHRSERANRLVFRDNGSGIEPDALPHIFTRFCTSSVINDDVSLGAGIGLAFCRDVMRAIGGTIECTSTKNAYTQFVLTFPLP</sequence>
<name>A0A318IIK7_BURPY</name>
<keyword evidence="4" id="KW-1133">Transmembrane helix</keyword>
<reference evidence="6 7" key="1">
    <citation type="submission" date="2018-05" db="EMBL/GenBank/DDBJ databases">
        <title>Comparative genomics of bacterial root endophytes of switchgrass collected from native prairies over two seasons.</title>
        <authorList>
            <person name="Tang Y."/>
        </authorList>
    </citation>
    <scope>NUCLEOTIDE SEQUENCE [LARGE SCALE GENOMIC DNA]</scope>
    <source>
        <strain evidence="6 7">NFIX32</strain>
    </source>
</reference>
<dbReference type="InterPro" id="IPR004358">
    <property type="entry name" value="Sig_transdc_His_kin-like_C"/>
</dbReference>
<keyword evidence="6" id="KW-0418">Kinase</keyword>
<keyword evidence="3" id="KW-0597">Phosphoprotein</keyword>
<feature type="transmembrane region" description="Helical" evidence="4">
    <location>
        <begin position="180"/>
        <end position="200"/>
    </location>
</feature>
<feature type="domain" description="Histidine kinase" evidence="5">
    <location>
        <begin position="219"/>
        <end position="456"/>
    </location>
</feature>
<dbReference type="Proteomes" id="UP000247755">
    <property type="component" value="Unassembled WGS sequence"/>
</dbReference>
<feature type="transmembrane region" description="Helical" evidence="4">
    <location>
        <begin position="48"/>
        <end position="65"/>
    </location>
</feature>
<dbReference type="GO" id="GO:0000155">
    <property type="term" value="F:phosphorelay sensor kinase activity"/>
    <property type="evidence" value="ECO:0007669"/>
    <property type="project" value="InterPro"/>
</dbReference>
<protein>
    <recommendedName>
        <fullName evidence="2">histidine kinase</fullName>
        <ecNumber evidence="2">2.7.13.3</ecNumber>
    </recommendedName>
</protein>
<keyword evidence="4" id="KW-0812">Transmembrane</keyword>
<dbReference type="SUPFAM" id="SSF55874">
    <property type="entry name" value="ATPase domain of HSP90 chaperone/DNA topoisomerase II/histidine kinase"/>
    <property type="match status" value="1"/>
</dbReference>
<evidence type="ECO:0000256" key="3">
    <source>
        <dbReference type="ARBA" id="ARBA00022553"/>
    </source>
</evidence>
<dbReference type="Gene3D" id="3.30.565.10">
    <property type="entry name" value="Histidine kinase-like ATPase, C-terminal domain"/>
    <property type="match status" value="1"/>
</dbReference>
<keyword evidence="4" id="KW-0472">Membrane</keyword>
<dbReference type="PANTHER" id="PTHR43547">
    <property type="entry name" value="TWO-COMPONENT HISTIDINE KINASE"/>
    <property type="match status" value="1"/>
</dbReference>
<organism evidence="6 7">
    <name type="scientific">Burkholderia pyrrocinia</name>
    <name type="common">Pseudomonas pyrrocinia</name>
    <dbReference type="NCBI Taxonomy" id="60550"/>
    <lineage>
        <taxon>Bacteria</taxon>
        <taxon>Pseudomonadati</taxon>
        <taxon>Pseudomonadota</taxon>
        <taxon>Betaproteobacteria</taxon>
        <taxon>Burkholderiales</taxon>
        <taxon>Burkholderiaceae</taxon>
        <taxon>Burkholderia</taxon>
        <taxon>Burkholderia cepacia complex</taxon>
    </lineage>
</organism>
<dbReference type="SMART" id="SM00387">
    <property type="entry name" value="HATPase_c"/>
    <property type="match status" value="1"/>
</dbReference>
<dbReference type="InterPro" id="IPR005467">
    <property type="entry name" value="His_kinase_dom"/>
</dbReference>
<dbReference type="InterPro" id="IPR036890">
    <property type="entry name" value="HATPase_C_sf"/>
</dbReference>
<keyword evidence="6" id="KW-0808">Transferase</keyword>
<comment type="catalytic activity">
    <reaction evidence="1">
        <text>ATP + protein L-histidine = ADP + protein N-phospho-L-histidine.</text>
        <dbReference type="EC" id="2.7.13.3"/>
    </reaction>
</comment>
<feature type="transmembrane region" description="Helical" evidence="4">
    <location>
        <begin position="106"/>
        <end position="125"/>
    </location>
</feature>
<evidence type="ECO:0000313" key="7">
    <source>
        <dbReference type="Proteomes" id="UP000247755"/>
    </source>
</evidence>
<evidence type="ECO:0000256" key="4">
    <source>
        <dbReference type="SAM" id="Phobius"/>
    </source>
</evidence>
<accession>A0A318IIK7</accession>
<comment type="caution">
    <text evidence="6">The sequence shown here is derived from an EMBL/GenBank/DDBJ whole genome shotgun (WGS) entry which is preliminary data.</text>
</comment>
<dbReference type="Pfam" id="PF02518">
    <property type="entry name" value="HATPase_c"/>
    <property type="match status" value="1"/>
</dbReference>
<feature type="transmembrane region" description="Helical" evidence="4">
    <location>
        <begin position="137"/>
        <end position="168"/>
    </location>
</feature>
<dbReference type="AlphaFoldDB" id="A0A318IIK7"/>
<evidence type="ECO:0000256" key="1">
    <source>
        <dbReference type="ARBA" id="ARBA00000085"/>
    </source>
</evidence>
<proteinExistence type="predicted"/>
<dbReference type="Gene3D" id="1.10.287.130">
    <property type="match status" value="1"/>
</dbReference>
<dbReference type="PANTHER" id="PTHR43547:SF2">
    <property type="entry name" value="HYBRID SIGNAL TRANSDUCTION HISTIDINE KINASE C"/>
    <property type="match status" value="1"/>
</dbReference>
<evidence type="ECO:0000313" key="6">
    <source>
        <dbReference type="EMBL" id="PXX33849.1"/>
    </source>
</evidence>
<evidence type="ECO:0000256" key="2">
    <source>
        <dbReference type="ARBA" id="ARBA00012438"/>
    </source>
</evidence>
<dbReference type="SUPFAM" id="SSF47384">
    <property type="entry name" value="Homodimeric domain of signal transducing histidine kinase"/>
    <property type="match status" value="1"/>
</dbReference>
<gene>
    <name evidence="6" type="ORF">NA66_1009112</name>
</gene>
<dbReference type="PROSITE" id="PS50109">
    <property type="entry name" value="HIS_KIN"/>
    <property type="match status" value="1"/>
</dbReference>